<evidence type="ECO:0000313" key="10">
    <source>
        <dbReference type="EMBL" id="QDT04621.1"/>
    </source>
</evidence>
<dbReference type="RefSeq" id="WP_218934001.1">
    <property type="nucleotide sequence ID" value="NZ_CP036525.1"/>
</dbReference>
<dbReference type="GO" id="GO:0005524">
    <property type="term" value="F:ATP binding"/>
    <property type="evidence" value="ECO:0007669"/>
    <property type="project" value="UniProtKB-UniRule"/>
</dbReference>
<dbReference type="InterPro" id="IPR000719">
    <property type="entry name" value="Prot_kinase_dom"/>
</dbReference>
<evidence type="ECO:0000256" key="5">
    <source>
        <dbReference type="ARBA" id="ARBA00022840"/>
    </source>
</evidence>
<evidence type="ECO:0000313" key="11">
    <source>
        <dbReference type="Proteomes" id="UP000318538"/>
    </source>
</evidence>
<feature type="domain" description="Protein kinase" evidence="8">
    <location>
        <begin position="401"/>
        <end position="687"/>
    </location>
</feature>
<evidence type="ECO:0000256" key="6">
    <source>
        <dbReference type="PROSITE-ProRule" id="PRU10141"/>
    </source>
</evidence>
<dbReference type="EMBL" id="CP036525">
    <property type="protein sequence ID" value="QDT04621.1"/>
    <property type="molecule type" value="Genomic_DNA"/>
</dbReference>
<evidence type="ECO:0000259" key="9">
    <source>
        <dbReference type="PROSITE" id="PS50125"/>
    </source>
</evidence>
<evidence type="ECO:0000256" key="2">
    <source>
        <dbReference type="ARBA" id="ARBA00022679"/>
    </source>
</evidence>
<dbReference type="GO" id="GO:0016020">
    <property type="term" value="C:membrane"/>
    <property type="evidence" value="ECO:0007669"/>
    <property type="project" value="UniProtKB-SubCell"/>
</dbReference>
<reference evidence="10 11" key="1">
    <citation type="submission" date="2019-02" db="EMBL/GenBank/DDBJ databases">
        <title>Deep-cultivation of Planctomycetes and their phenomic and genomic characterization uncovers novel biology.</title>
        <authorList>
            <person name="Wiegand S."/>
            <person name="Jogler M."/>
            <person name="Boedeker C."/>
            <person name="Pinto D."/>
            <person name="Vollmers J."/>
            <person name="Rivas-Marin E."/>
            <person name="Kohn T."/>
            <person name="Peeters S.H."/>
            <person name="Heuer A."/>
            <person name="Rast P."/>
            <person name="Oberbeckmann S."/>
            <person name="Bunk B."/>
            <person name="Jeske O."/>
            <person name="Meyerdierks A."/>
            <person name="Storesund J.E."/>
            <person name="Kallscheuer N."/>
            <person name="Luecker S."/>
            <person name="Lage O.M."/>
            <person name="Pohl T."/>
            <person name="Merkel B.J."/>
            <person name="Hornburger P."/>
            <person name="Mueller R.-W."/>
            <person name="Bruemmer F."/>
            <person name="Labrenz M."/>
            <person name="Spormann A.M."/>
            <person name="Op den Camp H."/>
            <person name="Overmann J."/>
            <person name="Amann R."/>
            <person name="Jetten M.S.M."/>
            <person name="Mascher T."/>
            <person name="Medema M.H."/>
            <person name="Devos D.P."/>
            <person name="Kaster A.-K."/>
            <person name="Ovreas L."/>
            <person name="Rohde M."/>
            <person name="Galperin M.Y."/>
            <person name="Jogler C."/>
        </authorList>
    </citation>
    <scope>NUCLEOTIDE SEQUENCE [LARGE SCALE GENOMIC DNA]</scope>
    <source>
        <strain evidence="10 11">K22_7</strain>
    </source>
</reference>
<dbReference type="SUPFAM" id="SSF55073">
    <property type="entry name" value="Nucleotide cyclase"/>
    <property type="match status" value="1"/>
</dbReference>
<dbReference type="InterPro" id="IPR017441">
    <property type="entry name" value="Protein_kinase_ATP_BS"/>
</dbReference>
<dbReference type="Gene3D" id="1.10.510.10">
    <property type="entry name" value="Transferase(Phosphotransferase) domain 1"/>
    <property type="match status" value="1"/>
</dbReference>
<dbReference type="GO" id="GO:0004016">
    <property type="term" value="F:adenylate cyclase activity"/>
    <property type="evidence" value="ECO:0007669"/>
    <property type="project" value="UniProtKB-ARBA"/>
</dbReference>
<sequence length="1301" mass="143789">MIGAPKNEDTFAQPIELLGLVGRDHVDSFDQPSRASVDGQAGSMTRGIDQLDSLSNAIDSEIHLSSNPSGDAHILPQPISPSTRWRLSSVGPNATAYESMDAPSDHSRIRMILREDGWDAQQMSDLRQRLALIQLTRSPSILAVSAIAMTSSPPSFVMDNPDRRPWKSIVDQLRLADQISIAGQLVAMFRDAHRVGLTLPAGRLFDSAMISIVQCSGNDPRLCVDYSGVDCGEVENLASRAVDQSDLSNQDSVQRDLLELRNLLRVLLPQDDRGADVTDGQARLLGGRSRAAARRLLSDSGEVPGLDQWLSVLDAIVPDRAEAKLGSEMLLSQADDEDSDSTGVFPIAEVSEQHPLALDKTVDRSAPAGFNLDDENLRTGELPIPGQRPADPLIGQSLGRFRIDAIVGQGGMGTVYSGIDLTSGAIVAVKVLRNDLHDIAQAIRRFRKETRLLADVQNDHVVKLHHVGMDQGMHFMAMEFVDGIDLKTWSQGRLPLNAVDALSVIADVSRALVEAHKKEIVHRDIKPENVLMGRRMQGDDSLGNLRIKLTDFGIARHVQQSESLEVTKAGTMLGTPRYMSPEQCRGDGEIGVEADVYALGVSLYELLTGKTPFQADDPIKMAAKHCFESPPPIARRDDDLSDAAAQIVMRMLAKEPSDRFANASELLQEIERVLRGETADFQAHPQLPPHDPARIWKKAVQWDLDSSVDEMWPLVSNTERLNRAIGLPPVQYETIHDSKRGLRKFGSFRLGGVQIRWEEHPFEWVEGQRMGVLREFSSGPFKWFMSIVTLSPRGAGSQLTHEIRIEYRNLFGRVLTKVEADWKGFRQLDRTYRRIDRSVQQHHQSNVFQDVFESPTQLDRNAIRRLDQRIEAVAHAGGDITALEKLGDFIRHAPPQPLAQIRPRALADQLAVPEDLMIDTCLVAASQGLLSLRWDVLCPTCRVSASTTDMLSQIGAHTRCEACDVSFRSNVAEVIELVFRPHPDIRSVDDQDYCIGGPEHSPHVVVQVRIEAGERMELPVRLSPGDYILRSARLPRTQSIRVQHSAAPSHCDVILSRVGESTNIPTLRQGMPTIRIVNDDTSLHVVRIERTASRTDCLTAAVVSTMPRFRKLFPEQTFDTENPVTSEHLTLLATTVVNIESIYEQFGERESYELIKRQQKVLGEIVARNRGSVCKTIGESCLAVFESCDNAVMAAMEFDRIAKNDKRLVGLVIGQGLHRGRTLVATENSRLDYVGSSVRAVQALPPMSEGEILMTESVFADVAVVARLGSQLAQSTVSEVRLPGIADCRVQSINSDPGNKE</sequence>
<feature type="domain" description="Guanylate cyclase" evidence="9">
    <location>
        <begin position="1130"/>
        <end position="1245"/>
    </location>
</feature>
<dbReference type="Pfam" id="PF19363">
    <property type="entry name" value="DUF5939"/>
    <property type="match status" value="1"/>
</dbReference>
<comment type="subcellular location">
    <subcellularLocation>
        <location evidence="1">Membrane</location>
        <topology evidence="1">Single-pass membrane protein</topology>
    </subcellularLocation>
</comment>
<dbReference type="Gene3D" id="3.30.530.20">
    <property type="match status" value="1"/>
</dbReference>
<keyword evidence="5 6" id="KW-0067">ATP-binding</keyword>
<dbReference type="PROSITE" id="PS00107">
    <property type="entry name" value="PROTEIN_KINASE_ATP"/>
    <property type="match status" value="1"/>
</dbReference>
<dbReference type="PANTHER" id="PTHR43289:SF6">
    <property type="entry name" value="SERINE_THREONINE-PROTEIN KINASE NEKL-3"/>
    <property type="match status" value="1"/>
</dbReference>
<protein>
    <submittedName>
        <fullName evidence="10">Serine/threonine-protein kinase PrkC</fullName>
        <ecNumber evidence="10">2.7.11.1</ecNumber>
    </submittedName>
</protein>
<feature type="region of interest" description="Disordered" evidence="7">
    <location>
        <begin position="369"/>
        <end position="389"/>
    </location>
</feature>
<dbReference type="Proteomes" id="UP000318538">
    <property type="component" value="Chromosome"/>
</dbReference>
<evidence type="ECO:0000256" key="3">
    <source>
        <dbReference type="ARBA" id="ARBA00022741"/>
    </source>
</evidence>
<name>A0A517NBZ1_9BACT</name>
<dbReference type="InterPro" id="IPR001054">
    <property type="entry name" value="A/G_cyclase"/>
</dbReference>
<dbReference type="KEGG" id="rlc:K227x_30140"/>
<keyword evidence="3 6" id="KW-0547">Nucleotide-binding</keyword>
<feature type="binding site" evidence="6">
    <location>
        <position position="430"/>
    </location>
    <ligand>
        <name>ATP</name>
        <dbReference type="ChEBI" id="CHEBI:30616"/>
    </ligand>
</feature>
<evidence type="ECO:0000259" key="8">
    <source>
        <dbReference type="PROSITE" id="PS50011"/>
    </source>
</evidence>
<dbReference type="PROSITE" id="PS00108">
    <property type="entry name" value="PROTEIN_KINASE_ST"/>
    <property type="match status" value="1"/>
</dbReference>
<dbReference type="SMART" id="SM00220">
    <property type="entry name" value="S_TKc"/>
    <property type="match status" value="1"/>
</dbReference>
<dbReference type="PANTHER" id="PTHR43289">
    <property type="entry name" value="MITOGEN-ACTIVATED PROTEIN KINASE KINASE KINASE 20-RELATED"/>
    <property type="match status" value="1"/>
</dbReference>
<dbReference type="InterPro" id="IPR008271">
    <property type="entry name" value="Ser/Thr_kinase_AS"/>
</dbReference>
<dbReference type="GO" id="GO:0035556">
    <property type="term" value="P:intracellular signal transduction"/>
    <property type="evidence" value="ECO:0007669"/>
    <property type="project" value="InterPro"/>
</dbReference>
<evidence type="ECO:0000256" key="1">
    <source>
        <dbReference type="ARBA" id="ARBA00004167"/>
    </source>
</evidence>
<keyword evidence="11" id="KW-1185">Reference proteome</keyword>
<evidence type="ECO:0000256" key="4">
    <source>
        <dbReference type="ARBA" id="ARBA00022777"/>
    </source>
</evidence>
<keyword evidence="4 10" id="KW-0418">Kinase</keyword>
<dbReference type="GO" id="GO:0009190">
    <property type="term" value="P:cyclic nucleotide biosynthetic process"/>
    <property type="evidence" value="ECO:0007669"/>
    <property type="project" value="InterPro"/>
</dbReference>
<dbReference type="InterPro" id="IPR023393">
    <property type="entry name" value="START-like_dom_sf"/>
</dbReference>
<dbReference type="Gene3D" id="3.30.70.1230">
    <property type="entry name" value="Nucleotide cyclase"/>
    <property type="match status" value="1"/>
</dbReference>
<dbReference type="Pfam" id="PF00069">
    <property type="entry name" value="Pkinase"/>
    <property type="match status" value="1"/>
</dbReference>
<proteinExistence type="predicted"/>
<dbReference type="EC" id="2.7.11.1" evidence="10"/>
<accession>A0A517NBZ1</accession>
<dbReference type="GO" id="GO:0004674">
    <property type="term" value="F:protein serine/threonine kinase activity"/>
    <property type="evidence" value="ECO:0007669"/>
    <property type="project" value="UniProtKB-EC"/>
</dbReference>
<organism evidence="10 11">
    <name type="scientific">Rubripirellula lacrimiformis</name>
    <dbReference type="NCBI Taxonomy" id="1930273"/>
    <lineage>
        <taxon>Bacteria</taxon>
        <taxon>Pseudomonadati</taxon>
        <taxon>Planctomycetota</taxon>
        <taxon>Planctomycetia</taxon>
        <taxon>Pirellulales</taxon>
        <taxon>Pirellulaceae</taxon>
        <taxon>Rubripirellula</taxon>
    </lineage>
</organism>
<dbReference type="CDD" id="cd14014">
    <property type="entry name" value="STKc_PknB_like"/>
    <property type="match status" value="1"/>
</dbReference>
<dbReference type="Gene3D" id="3.30.200.20">
    <property type="entry name" value="Phosphorylase Kinase, domain 1"/>
    <property type="match status" value="1"/>
</dbReference>
<dbReference type="SUPFAM" id="SSF55961">
    <property type="entry name" value="Bet v1-like"/>
    <property type="match status" value="1"/>
</dbReference>
<dbReference type="InterPro" id="IPR029787">
    <property type="entry name" value="Nucleotide_cyclase"/>
</dbReference>
<evidence type="ECO:0000256" key="7">
    <source>
        <dbReference type="SAM" id="MobiDB-lite"/>
    </source>
</evidence>
<dbReference type="SUPFAM" id="SSF56112">
    <property type="entry name" value="Protein kinase-like (PK-like)"/>
    <property type="match status" value="1"/>
</dbReference>
<gene>
    <name evidence="10" type="primary">prkC_14</name>
    <name evidence="10" type="ORF">K227x_30140</name>
</gene>
<dbReference type="InterPro" id="IPR011009">
    <property type="entry name" value="Kinase-like_dom_sf"/>
</dbReference>
<keyword evidence="2 10" id="KW-0808">Transferase</keyword>
<dbReference type="InterPro" id="IPR045983">
    <property type="entry name" value="GUC-dom-containing_N"/>
</dbReference>
<dbReference type="PROSITE" id="PS50011">
    <property type="entry name" value="PROTEIN_KINASE_DOM"/>
    <property type="match status" value="1"/>
</dbReference>
<dbReference type="PROSITE" id="PS50125">
    <property type="entry name" value="GUANYLATE_CYCLASE_2"/>
    <property type="match status" value="1"/>
</dbReference>